<name>A0A8W7JHF1_ANOAL</name>
<dbReference type="InterPro" id="IPR036595">
    <property type="entry name" value="A-macroglobulin_rcpt-bd_sf"/>
</dbReference>
<evidence type="ECO:0000256" key="1">
    <source>
        <dbReference type="ARBA" id="ARBA00022729"/>
    </source>
</evidence>
<dbReference type="GO" id="GO:0005576">
    <property type="term" value="C:extracellular region"/>
    <property type="evidence" value="ECO:0007669"/>
    <property type="project" value="InterPro"/>
</dbReference>
<accession>A0A8W7JHF1</accession>
<dbReference type="Pfam" id="PF01835">
    <property type="entry name" value="MG2"/>
    <property type="match status" value="1"/>
</dbReference>
<dbReference type="PANTHER" id="PTHR11412">
    <property type="entry name" value="MACROGLOBULIN / COMPLEMENT"/>
    <property type="match status" value="1"/>
</dbReference>
<feature type="transmembrane region" description="Helical" evidence="4">
    <location>
        <begin position="6"/>
        <end position="26"/>
    </location>
</feature>
<dbReference type="Gene3D" id="2.60.40.1940">
    <property type="match status" value="1"/>
</dbReference>
<keyword evidence="9" id="KW-1185">Reference proteome</keyword>
<keyword evidence="3" id="KW-1015">Disulfide bond</keyword>
<dbReference type="EnsemblMetazoa" id="AALB003940-RA">
    <property type="protein sequence ID" value="AALB003940-PA"/>
    <property type="gene ID" value="AALB003940"/>
</dbReference>
<evidence type="ECO:0000313" key="9">
    <source>
        <dbReference type="Proteomes" id="UP000069272"/>
    </source>
</evidence>
<dbReference type="Gene3D" id="2.60.40.1930">
    <property type="match status" value="2"/>
</dbReference>
<keyword evidence="2" id="KW-0882">Thioester bond</keyword>
<keyword evidence="1" id="KW-0732">Signal</keyword>
<evidence type="ECO:0000259" key="7">
    <source>
        <dbReference type="SMART" id="SM01361"/>
    </source>
</evidence>
<evidence type="ECO:0000256" key="2">
    <source>
        <dbReference type="ARBA" id="ARBA00022966"/>
    </source>
</evidence>
<keyword evidence="4" id="KW-0472">Membrane</keyword>
<dbReference type="Gene3D" id="2.60.40.690">
    <property type="entry name" value="Alpha-macroglobulin, receptor-binding domain"/>
    <property type="match status" value="1"/>
</dbReference>
<evidence type="ECO:0000256" key="3">
    <source>
        <dbReference type="ARBA" id="ARBA00023157"/>
    </source>
</evidence>
<proteinExistence type="predicted"/>
<dbReference type="PANTHER" id="PTHR11412:SF136">
    <property type="entry name" value="CD109 ANTIGEN"/>
    <property type="match status" value="1"/>
</dbReference>
<evidence type="ECO:0000256" key="4">
    <source>
        <dbReference type="SAM" id="Phobius"/>
    </source>
</evidence>
<sequence length="1040" mass="118327">MCSVVKFSLCFLLMCMSLGESILIVAPKWIQSNREYTLLVSNVFSENKSDCLLTVRLEGIRFNGSSLINLTKVETVLPETNKLITFKVPNNFTESFPVLKIEAKQPSTSSIANINQEDQLIYSVSSGLGFIQLNKPVFRPDETLKFRVILVDGDLKPLLSCETTVSVYVYGPKADVIQQWSNVSLSHGVFEDQMAIGTIPVLGTYKIEAMANKQYVVGRIFEVKDYHLYSIDLNIYPMVAPSVEHQGLNLTVEVKNDLGILLSGIVEIDLYLFDEKLDSPTKWEVNGERQVYLPFTKKQVILKDTYDVRVKVNFTEQYTNRTVVVEEVITVYSYKYKVTHDSRLTYRPGSPFTATLKVTDLNGEPANNITLLVEIGGVENLLAQKYTSNGTGYATIFMHTNKSTKINYLQVLEGNHVELNETIYELEGDSNMFIEVKLLTRVKFNRIVKLMVSCSHGMSILLYYVICKDNIVDAGFFRPNQMNRYPFQVIMSTRLLPLSKLVVATILNNEIILDSVDLLINELGNPLEIEIEENISEDGVEPGDEIELAIRGRPGSFVALTAYDQRLQQCIEHNDIFHEDIWDMFKSFYMFYGYEFNSIYYLELFTWISDQTITISERYRYEERGIYPDEPRFGMPGPYRTEFFESWLWQNVTIPASGRIGLVVTVPHSTTTWCISGFSMHPKYGLGSVQHPTQFSTKKIIYLLDQLPESIKRGETISLHFTLFSTINETFEATVTMFNAKNQLLFLDGPSGDSTESKIVDVMSNSPTPVSFVVKPMKLGELEIRLNASIMQGVISDTFKKIIKVLPEDLHEGKQVVYFGNSFDIPLVGVKKGCLQVELSFLPIVPARGFSIINDFNVSLTYGSMQKMFLINPNSTLNTKMEHILDTKHIHVTVIVNDLRIITVNWRVRPCYSFNIEITKQATATKLLKQLNVCCSFIPEIVGEQSNDTLVEVSIPIGYAMDNHSVQESTTSNPIDKIEILHDGTTLMVHYKNIGVERTCFSVFVYKRFTMPVKHPSYIRVQDLRRTELSMAKMFDFYDG</sequence>
<feature type="domain" description="Alpha-2-macroglobulin" evidence="6">
    <location>
        <begin position="646"/>
        <end position="737"/>
    </location>
</feature>
<keyword evidence="4" id="KW-1133">Transmembrane helix</keyword>
<reference evidence="8" key="2">
    <citation type="submission" date="2022-08" db="UniProtKB">
        <authorList>
            <consortium name="EnsemblMetazoa"/>
        </authorList>
    </citation>
    <scope>IDENTIFICATION</scope>
    <source>
        <strain evidence="8">STECLA/ALBI9_A</strain>
    </source>
</reference>
<evidence type="ECO:0000259" key="5">
    <source>
        <dbReference type="SMART" id="SM01359"/>
    </source>
</evidence>
<dbReference type="InterPro" id="IPR050473">
    <property type="entry name" value="A2M/Complement_sys"/>
</dbReference>
<dbReference type="Proteomes" id="UP000069272">
    <property type="component" value="Chromosome 3R"/>
</dbReference>
<evidence type="ECO:0008006" key="10">
    <source>
        <dbReference type="Google" id="ProtNLM"/>
    </source>
</evidence>
<evidence type="ECO:0000313" key="8">
    <source>
        <dbReference type="EnsemblMetazoa" id="AALB003940-PA"/>
    </source>
</evidence>
<protein>
    <recommendedName>
        <fullName evidence="10">Alpha-2-macroglobulin domain-containing protein</fullName>
    </recommendedName>
</protein>
<organism evidence="8 9">
    <name type="scientific">Anopheles albimanus</name>
    <name type="common">New world malaria mosquito</name>
    <dbReference type="NCBI Taxonomy" id="7167"/>
    <lineage>
        <taxon>Eukaryota</taxon>
        <taxon>Metazoa</taxon>
        <taxon>Ecdysozoa</taxon>
        <taxon>Arthropoda</taxon>
        <taxon>Hexapoda</taxon>
        <taxon>Insecta</taxon>
        <taxon>Pterygota</taxon>
        <taxon>Neoptera</taxon>
        <taxon>Endopterygota</taxon>
        <taxon>Diptera</taxon>
        <taxon>Nematocera</taxon>
        <taxon>Culicoidea</taxon>
        <taxon>Culicidae</taxon>
        <taxon>Anophelinae</taxon>
        <taxon>Anopheles</taxon>
    </lineage>
</organism>
<dbReference type="SMART" id="SM01361">
    <property type="entry name" value="A2M_recep"/>
    <property type="match status" value="1"/>
</dbReference>
<dbReference type="Gene3D" id="2.20.130.20">
    <property type="match status" value="1"/>
</dbReference>
<dbReference type="InterPro" id="IPR002890">
    <property type="entry name" value="MG2"/>
</dbReference>
<dbReference type="InterPro" id="IPR009048">
    <property type="entry name" value="A-macroglobulin_rcpt-bd"/>
</dbReference>
<dbReference type="InterPro" id="IPR040839">
    <property type="entry name" value="MG4"/>
</dbReference>
<dbReference type="AlphaFoldDB" id="A0A8W7JHF1"/>
<keyword evidence="4" id="KW-0812">Transmembrane</keyword>
<dbReference type="Pfam" id="PF07677">
    <property type="entry name" value="A2M_recep"/>
    <property type="match status" value="1"/>
</dbReference>
<dbReference type="Gene3D" id="2.60.40.10">
    <property type="entry name" value="Immunoglobulins"/>
    <property type="match status" value="2"/>
</dbReference>
<dbReference type="Pfam" id="PF17789">
    <property type="entry name" value="MG4"/>
    <property type="match status" value="1"/>
</dbReference>
<dbReference type="Pfam" id="PF00207">
    <property type="entry name" value="A2M"/>
    <property type="match status" value="1"/>
</dbReference>
<dbReference type="GO" id="GO:0004866">
    <property type="term" value="F:endopeptidase inhibitor activity"/>
    <property type="evidence" value="ECO:0007669"/>
    <property type="project" value="InterPro"/>
</dbReference>
<dbReference type="Gene3D" id="2.60.40.2950">
    <property type="match status" value="1"/>
</dbReference>
<dbReference type="Pfam" id="PF07703">
    <property type="entry name" value="A2M_BRD"/>
    <property type="match status" value="1"/>
</dbReference>
<feature type="domain" description="Alpha-macroglobulin receptor-binding" evidence="7">
    <location>
        <begin position="946"/>
        <end position="1030"/>
    </location>
</feature>
<dbReference type="SMART" id="SM01359">
    <property type="entry name" value="A2M_N_2"/>
    <property type="match status" value="1"/>
</dbReference>
<reference evidence="8 9" key="1">
    <citation type="journal article" date="2017" name="G3 (Bethesda)">
        <title>The Physical Genome Mapping of Anopheles albimanus Corrected Scaffold Misassemblies and Identified Interarm Rearrangements in Genus Anopheles.</title>
        <authorList>
            <person name="Artemov G.N."/>
            <person name="Peery A.N."/>
            <person name="Jiang X."/>
            <person name="Tu Z."/>
            <person name="Stegniy V.N."/>
            <person name="Sharakhova M.V."/>
            <person name="Sharakhov I.V."/>
        </authorList>
    </citation>
    <scope>NUCLEOTIDE SEQUENCE [LARGE SCALE GENOMIC DNA]</scope>
    <source>
        <strain evidence="8 9">ALBI9_A</strain>
    </source>
</reference>
<dbReference type="InterPro" id="IPR001599">
    <property type="entry name" value="Macroglobln_a2"/>
</dbReference>
<dbReference type="SUPFAM" id="SSF49410">
    <property type="entry name" value="Alpha-macroglobulin receptor domain"/>
    <property type="match status" value="1"/>
</dbReference>
<dbReference type="SMART" id="SM01360">
    <property type="entry name" value="A2M"/>
    <property type="match status" value="1"/>
</dbReference>
<evidence type="ECO:0000259" key="6">
    <source>
        <dbReference type="SMART" id="SM01360"/>
    </source>
</evidence>
<dbReference type="InterPro" id="IPR011625">
    <property type="entry name" value="A2M_N_BRD"/>
</dbReference>
<dbReference type="InterPro" id="IPR013783">
    <property type="entry name" value="Ig-like_fold"/>
</dbReference>
<feature type="domain" description="Alpha-2-macroglobulin bait region" evidence="5">
    <location>
        <begin position="434"/>
        <end position="570"/>
    </location>
</feature>